<evidence type="ECO:0000313" key="1">
    <source>
        <dbReference type="EMBL" id="KKN54185.1"/>
    </source>
</evidence>
<protein>
    <submittedName>
        <fullName evidence="1">Uncharacterized protein</fullName>
    </submittedName>
</protein>
<accession>A0A0F9RCB8</accession>
<dbReference type="EMBL" id="LAZR01000939">
    <property type="protein sequence ID" value="KKN54185.1"/>
    <property type="molecule type" value="Genomic_DNA"/>
</dbReference>
<reference evidence="1" key="1">
    <citation type="journal article" date="2015" name="Nature">
        <title>Complex archaea that bridge the gap between prokaryotes and eukaryotes.</title>
        <authorList>
            <person name="Spang A."/>
            <person name="Saw J.H."/>
            <person name="Jorgensen S.L."/>
            <person name="Zaremba-Niedzwiedzka K."/>
            <person name="Martijn J."/>
            <person name="Lind A.E."/>
            <person name="van Eijk R."/>
            <person name="Schleper C."/>
            <person name="Guy L."/>
            <person name="Ettema T.J."/>
        </authorList>
    </citation>
    <scope>NUCLEOTIDE SEQUENCE</scope>
</reference>
<organism evidence="1">
    <name type="scientific">marine sediment metagenome</name>
    <dbReference type="NCBI Taxonomy" id="412755"/>
    <lineage>
        <taxon>unclassified sequences</taxon>
        <taxon>metagenomes</taxon>
        <taxon>ecological metagenomes</taxon>
    </lineage>
</organism>
<comment type="caution">
    <text evidence="1">The sequence shown here is derived from an EMBL/GenBank/DDBJ whole genome shotgun (WGS) entry which is preliminary data.</text>
</comment>
<proteinExistence type="predicted"/>
<gene>
    <name evidence="1" type="ORF">LCGC14_0594780</name>
</gene>
<dbReference type="Gene3D" id="3.30.2310.20">
    <property type="entry name" value="RelE-like"/>
    <property type="match status" value="1"/>
</dbReference>
<sequence>MTERLPIRRTRGFQRDLQTLIPKKNRENLIFDLERISKNDLRRYANLKGKLLEPFKSYHKGNFRILFVYCSQCFQDFNHRLNCNGCDENDLERIILIDINHRSNAYKYNKSDLSNFTLYEP</sequence>
<dbReference type="AlphaFoldDB" id="A0A0F9RCB8"/>
<dbReference type="InterPro" id="IPR035093">
    <property type="entry name" value="RelE/ParE_toxin_dom_sf"/>
</dbReference>
<name>A0A0F9RCB8_9ZZZZ</name>